<dbReference type="InterPro" id="IPR045170">
    <property type="entry name" value="MTOX"/>
</dbReference>
<evidence type="ECO:0000256" key="2">
    <source>
        <dbReference type="ARBA" id="ARBA00010989"/>
    </source>
</evidence>
<evidence type="ECO:0000256" key="5">
    <source>
        <dbReference type="ARBA" id="ARBA00022827"/>
    </source>
</evidence>
<dbReference type="GO" id="GO:0008115">
    <property type="term" value="F:sarcosine oxidase activity"/>
    <property type="evidence" value="ECO:0007669"/>
    <property type="project" value="UniProtKB-EC"/>
</dbReference>
<dbReference type="NCBIfam" id="NF008425">
    <property type="entry name" value="PRK11259.1"/>
    <property type="match status" value="1"/>
</dbReference>
<comment type="catalytic activity">
    <reaction evidence="7">
        <text>sarcosine + O2 + H2O = formaldehyde + glycine + H2O2</text>
        <dbReference type="Rhea" id="RHEA:13313"/>
        <dbReference type="ChEBI" id="CHEBI:15377"/>
        <dbReference type="ChEBI" id="CHEBI:15379"/>
        <dbReference type="ChEBI" id="CHEBI:16240"/>
        <dbReference type="ChEBI" id="CHEBI:16842"/>
        <dbReference type="ChEBI" id="CHEBI:57305"/>
        <dbReference type="ChEBI" id="CHEBI:57433"/>
        <dbReference type="EC" id="1.5.3.1"/>
    </reaction>
</comment>
<dbReference type="Proteomes" id="UP001370490">
    <property type="component" value="Unassembled WGS sequence"/>
</dbReference>
<evidence type="ECO:0000313" key="10">
    <source>
        <dbReference type="Proteomes" id="UP001370490"/>
    </source>
</evidence>
<dbReference type="SUPFAM" id="SSF51905">
    <property type="entry name" value="FAD/NAD(P)-binding domain"/>
    <property type="match status" value="1"/>
</dbReference>
<dbReference type="FunFam" id="3.50.50.60:FF:000189">
    <property type="entry name" value="Monomeric sarcosine oxidase"/>
    <property type="match status" value="1"/>
</dbReference>
<dbReference type="EC" id="1.5.3.1" evidence="3"/>
<dbReference type="NCBIfam" id="TIGR01377">
    <property type="entry name" value="soxA_mon"/>
    <property type="match status" value="1"/>
</dbReference>
<dbReference type="PANTHER" id="PTHR10961">
    <property type="entry name" value="PEROXISOMAL SARCOSINE OXIDASE"/>
    <property type="match status" value="1"/>
</dbReference>
<organism evidence="9 10">
    <name type="scientific">Dillenia turbinata</name>
    <dbReference type="NCBI Taxonomy" id="194707"/>
    <lineage>
        <taxon>Eukaryota</taxon>
        <taxon>Viridiplantae</taxon>
        <taxon>Streptophyta</taxon>
        <taxon>Embryophyta</taxon>
        <taxon>Tracheophyta</taxon>
        <taxon>Spermatophyta</taxon>
        <taxon>Magnoliopsida</taxon>
        <taxon>eudicotyledons</taxon>
        <taxon>Gunneridae</taxon>
        <taxon>Pentapetalae</taxon>
        <taxon>Dilleniales</taxon>
        <taxon>Dilleniaceae</taxon>
        <taxon>Dillenia</taxon>
    </lineage>
</organism>
<dbReference type="Gene3D" id="3.50.50.60">
    <property type="entry name" value="FAD/NAD(P)-binding domain"/>
    <property type="match status" value="1"/>
</dbReference>
<comment type="caution">
    <text evidence="9">The sequence shown here is derived from an EMBL/GenBank/DDBJ whole genome shotgun (WGS) entry which is preliminary data.</text>
</comment>
<proteinExistence type="inferred from homology"/>
<evidence type="ECO:0000256" key="3">
    <source>
        <dbReference type="ARBA" id="ARBA00012769"/>
    </source>
</evidence>
<accession>A0AAN8VD53</accession>
<keyword evidence="5" id="KW-0274">FAD</keyword>
<comment type="similarity">
    <text evidence="2">Belongs to the MSOX/MTOX family.</text>
</comment>
<evidence type="ECO:0000259" key="8">
    <source>
        <dbReference type="Pfam" id="PF01266"/>
    </source>
</evidence>
<dbReference type="InterPro" id="IPR006076">
    <property type="entry name" value="FAD-dep_OxRdtase"/>
</dbReference>
<feature type="domain" description="FAD dependent oxidoreductase" evidence="8">
    <location>
        <begin position="9"/>
        <end position="368"/>
    </location>
</feature>
<evidence type="ECO:0000256" key="4">
    <source>
        <dbReference type="ARBA" id="ARBA00022630"/>
    </source>
</evidence>
<name>A0AAN8VD53_9MAGN</name>
<dbReference type="InterPro" id="IPR036188">
    <property type="entry name" value="FAD/NAD-bd_sf"/>
</dbReference>
<keyword evidence="6" id="KW-0560">Oxidoreductase</keyword>
<dbReference type="SUPFAM" id="SSF54373">
    <property type="entry name" value="FAD-linked reductases, C-terminal domain"/>
    <property type="match status" value="1"/>
</dbReference>
<comment type="cofactor">
    <cofactor evidence="1">
        <name>FAD</name>
        <dbReference type="ChEBI" id="CHEBI:57692"/>
    </cofactor>
</comment>
<evidence type="ECO:0000256" key="1">
    <source>
        <dbReference type="ARBA" id="ARBA00001974"/>
    </source>
</evidence>
<dbReference type="GO" id="GO:0050660">
    <property type="term" value="F:flavin adenine dinucleotide binding"/>
    <property type="evidence" value="ECO:0007669"/>
    <property type="project" value="InterPro"/>
</dbReference>
<sequence>MENSGQKFDVIVIGAGIMGSSTAYQIAKRGHKTLLLEQFDFLHHRGSSHGESRTIRATYPEPYYVKMVIESYKLWEEAESEIGYRVLYKAQQFDMGPAEDKCLQAVIANCRSESIPHQVLNRHQVSEKFPGELPENWIGVWSELGGVIKPSKAVSMFQTLAIQRGAVLKDNSKVSDIRRDGASGEILVATANGKSFLGKKCVVTVGAWMKNLVKLVTGLVLPIQPIEATVCYWRVKEGYEAHFTIANGFPTFASHGQPHIYGTPSLEYPGLVKIAVHGGYPCDPDKRGWGPGISLDSLRKWVEERFAGLVDPNGPVAKQSCMYSMTPDEDFVIDYLGGEFGKDVVIAGGFSGHGFKMGPLVGKLLADLALDGEAHGVEMSHFRMNRAQCSKTLDLVRTFTASELELTPAGHDTVNPGTVLKLSRSTKSNLRSMNTSNETHGVVRIGVDDGEDDLDG</sequence>
<dbReference type="AlphaFoldDB" id="A0AAN8VD53"/>
<dbReference type="PANTHER" id="PTHR10961:SF7">
    <property type="entry name" value="FAD DEPENDENT OXIDOREDUCTASE DOMAIN-CONTAINING PROTEIN"/>
    <property type="match status" value="1"/>
</dbReference>
<evidence type="ECO:0000256" key="7">
    <source>
        <dbReference type="ARBA" id="ARBA00052742"/>
    </source>
</evidence>
<dbReference type="EMBL" id="JBAMMX010000014">
    <property type="protein sequence ID" value="KAK6927716.1"/>
    <property type="molecule type" value="Genomic_DNA"/>
</dbReference>
<protein>
    <recommendedName>
        <fullName evidence="3">sarcosine oxidasee (formaldehyde-forming)</fullName>
        <ecNumber evidence="3">1.5.3.1</ecNumber>
    </recommendedName>
</protein>
<reference evidence="9 10" key="1">
    <citation type="submission" date="2023-12" db="EMBL/GenBank/DDBJ databases">
        <title>A high-quality genome assembly for Dillenia turbinata (Dilleniales).</title>
        <authorList>
            <person name="Chanderbali A."/>
        </authorList>
    </citation>
    <scope>NUCLEOTIDE SEQUENCE [LARGE SCALE GENOMIC DNA]</scope>
    <source>
        <strain evidence="9">LSX21</strain>
        <tissue evidence="9">Leaf</tissue>
    </source>
</reference>
<dbReference type="Gene3D" id="3.30.9.10">
    <property type="entry name" value="D-Amino Acid Oxidase, subunit A, domain 2"/>
    <property type="match status" value="1"/>
</dbReference>
<evidence type="ECO:0000313" key="9">
    <source>
        <dbReference type="EMBL" id="KAK6927716.1"/>
    </source>
</evidence>
<gene>
    <name evidence="9" type="ORF">RJ641_006307</name>
</gene>
<evidence type="ECO:0000256" key="6">
    <source>
        <dbReference type="ARBA" id="ARBA00023002"/>
    </source>
</evidence>
<dbReference type="Pfam" id="PF01266">
    <property type="entry name" value="DAO"/>
    <property type="match status" value="1"/>
</dbReference>
<keyword evidence="4" id="KW-0285">Flavoprotein</keyword>
<keyword evidence="10" id="KW-1185">Reference proteome</keyword>